<evidence type="ECO:0000256" key="7">
    <source>
        <dbReference type="ARBA" id="ARBA00022759"/>
    </source>
</evidence>
<dbReference type="InterPro" id="IPR036397">
    <property type="entry name" value="RNaseH_sf"/>
</dbReference>
<dbReference type="InterPro" id="IPR012337">
    <property type="entry name" value="RNaseH-like_sf"/>
</dbReference>
<evidence type="ECO:0000256" key="15">
    <source>
        <dbReference type="ARBA" id="ARBA00023172"/>
    </source>
</evidence>
<dbReference type="GO" id="GO:0046872">
    <property type="term" value="F:metal ion binding"/>
    <property type="evidence" value="ECO:0007669"/>
    <property type="project" value="UniProtKB-KW"/>
</dbReference>
<dbReference type="CDD" id="cd09274">
    <property type="entry name" value="RNase_HI_RT_Ty3"/>
    <property type="match status" value="1"/>
</dbReference>
<dbReference type="EMBL" id="SDEE01001297">
    <property type="protein sequence ID" value="RXW12306.1"/>
    <property type="molecule type" value="Genomic_DNA"/>
</dbReference>
<evidence type="ECO:0000313" key="18">
    <source>
        <dbReference type="Proteomes" id="UP000290288"/>
    </source>
</evidence>
<keyword evidence="15" id="KW-0233">DNA recombination</keyword>
<dbReference type="InterPro" id="IPR041588">
    <property type="entry name" value="Integrase_H2C2"/>
</dbReference>
<dbReference type="Gene3D" id="1.10.340.70">
    <property type="match status" value="1"/>
</dbReference>
<dbReference type="Gene3D" id="3.30.420.10">
    <property type="entry name" value="Ribonuclease H-like superfamily/Ribonuclease H"/>
    <property type="match status" value="1"/>
</dbReference>
<keyword evidence="5" id="KW-0479">Metal-binding</keyword>
<evidence type="ECO:0000313" key="17">
    <source>
        <dbReference type="EMBL" id="RXW12306.1"/>
    </source>
</evidence>
<dbReference type="Pfam" id="PF17917">
    <property type="entry name" value="RT_RNaseH"/>
    <property type="match status" value="1"/>
</dbReference>
<dbReference type="GO" id="GO:0015074">
    <property type="term" value="P:DNA integration"/>
    <property type="evidence" value="ECO:0007669"/>
    <property type="project" value="UniProtKB-KW"/>
</dbReference>
<dbReference type="AlphaFoldDB" id="A0A4Q2D1H3"/>
<dbReference type="STRING" id="2316362.A0A4Q2D1H3"/>
<dbReference type="Pfam" id="PF17921">
    <property type="entry name" value="Integrase_H2C2"/>
    <property type="match status" value="1"/>
</dbReference>
<keyword evidence="14" id="KW-0238">DNA-binding</keyword>
<keyword evidence="13" id="KW-0239">DNA-directed DNA polymerase</keyword>
<name>A0A4Q2D1H3_9AGAR</name>
<keyword evidence="3" id="KW-0548">Nucleotidyltransferase</keyword>
<dbReference type="GO" id="GO:0006508">
    <property type="term" value="P:proteolysis"/>
    <property type="evidence" value="ECO:0007669"/>
    <property type="project" value="UniProtKB-KW"/>
</dbReference>
<sequence length="688" mass="78367">MVLNTLTTKDCDKTFPEWKGEHQAAFDAIKNIVTSPECLTVIDHANPGENKIFLTTDASDTRMGAVLSYGPTWHNARPVAFDSVLFRGAELNYPVHEKELLAIVTALKKWRADLLGSEFFIYTDHRTLENFHKQRDFSRRQARWMEYMSQFEGRIVYVKGDDNSVADALSRLPTTTCTQTAEETAAWVFDEKFREEDENEDLRMYPVCAVLIVDRANTICAVTDLLKSRPSTPPLSLPVKEVAMNEEFVALLKEGYRLDPWCLKFESAARGMSSFQNRDGLWFVNGRLIIPDFRNLRGILFQLVHDCLGHFGFRKAYASLRHDYYWPNMRTDLEVSYIPACEECQRNKDSTRWPAGPLHPLPVPDGRCQSIAMDFVGPLPLDGGYDTILTITDRLGLDIQLVPCKSTLTAAELAKLFFDRWYCENGMPEDIVSDRDKLFTSSFWRSLHALTGIKLKCSTAFHPQTDGSSERTNKTVVQALRYFVDRAQKGWAKALPQVRFAIMNTVNASTGYTPFFLKTGRFPRLFPPLVKAAQAPELKDTVSALEGLVDSVADAQDALVKAKVDQAAEANKTRRDDPNFEVGERVWLCTRHRRREYLAKGQKRAAKFMPRYDGPYLILDRNLATSTYTLLLPEHSNTHPTFHMVWLKKVVENNAGKWPEREHQRPGAVVTEEGTEEWEVVRDAIAIT</sequence>
<reference evidence="17 18" key="1">
    <citation type="submission" date="2019-01" db="EMBL/GenBank/DDBJ databases">
        <title>Draft genome sequence of Psathyrella aberdarensis IHI B618.</title>
        <authorList>
            <person name="Buettner E."/>
            <person name="Kellner H."/>
        </authorList>
    </citation>
    <scope>NUCLEOTIDE SEQUENCE [LARGE SCALE GENOMIC DNA]</scope>
    <source>
        <strain evidence="17 18">IHI B618</strain>
    </source>
</reference>
<evidence type="ECO:0000256" key="4">
    <source>
        <dbReference type="ARBA" id="ARBA00022722"/>
    </source>
</evidence>
<dbReference type="GO" id="GO:0003677">
    <property type="term" value="F:DNA binding"/>
    <property type="evidence" value="ECO:0007669"/>
    <property type="project" value="UniProtKB-KW"/>
</dbReference>
<protein>
    <recommendedName>
        <fullName evidence="16">Integrase catalytic domain-containing protein</fullName>
    </recommendedName>
</protein>
<accession>A0A4Q2D1H3</accession>
<evidence type="ECO:0000256" key="2">
    <source>
        <dbReference type="ARBA" id="ARBA00022679"/>
    </source>
</evidence>
<evidence type="ECO:0000256" key="8">
    <source>
        <dbReference type="ARBA" id="ARBA00022801"/>
    </source>
</evidence>
<keyword evidence="2" id="KW-0808">Transferase</keyword>
<keyword evidence="6" id="KW-0064">Aspartyl protease</keyword>
<keyword evidence="1" id="KW-0645">Protease</keyword>
<dbReference type="InterPro" id="IPR050951">
    <property type="entry name" value="Retrovirus_Pol_polyprotein"/>
</dbReference>
<dbReference type="SUPFAM" id="SSF53098">
    <property type="entry name" value="Ribonuclease H-like"/>
    <property type="match status" value="1"/>
</dbReference>
<evidence type="ECO:0000256" key="12">
    <source>
        <dbReference type="ARBA" id="ARBA00022918"/>
    </source>
</evidence>
<keyword evidence="11" id="KW-0229">DNA integration</keyword>
<dbReference type="InterPro" id="IPR056924">
    <property type="entry name" value="SH3_Tf2-1"/>
</dbReference>
<evidence type="ECO:0000256" key="5">
    <source>
        <dbReference type="ARBA" id="ARBA00022723"/>
    </source>
</evidence>
<dbReference type="GO" id="GO:0006310">
    <property type="term" value="P:DNA recombination"/>
    <property type="evidence" value="ECO:0007669"/>
    <property type="project" value="UniProtKB-KW"/>
</dbReference>
<dbReference type="PANTHER" id="PTHR37984">
    <property type="entry name" value="PROTEIN CBG26694"/>
    <property type="match status" value="1"/>
</dbReference>
<dbReference type="Pfam" id="PF24626">
    <property type="entry name" value="SH3_Tf2-1"/>
    <property type="match status" value="1"/>
</dbReference>
<feature type="domain" description="Integrase catalytic" evidence="16">
    <location>
        <begin position="360"/>
        <end position="522"/>
    </location>
</feature>
<keyword evidence="18" id="KW-1185">Reference proteome</keyword>
<dbReference type="SUPFAM" id="SSF56672">
    <property type="entry name" value="DNA/RNA polymerases"/>
    <property type="match status" value="1"/>
</dbReference>
<evidence type="ECO:0000256" key="10">
    <source>
        <dbReference type="ARBA" id="ARBA00022884"/>
    </source>
</evidence>
<evidence type="ECO:0000256" key="3">
    <source>
        <dbReference type="ARBA" id="ARBA00022695"/>
    </source>
</evidence>
<dbReference type="InterPro" id="IPR001584">
    <property type="entry name" value="Integrase_cat-core"/>
</dbReference>
<proteinExistence type="predicted"/>
<dbReference type="Proteomes" id="UP000290288">
    <property type="component" value="Unassembled WGS sequence"/>
</dbReference>
<dbReference type="PROSITE" id="PS50994">
    <property type="entry name" value="INTEGRASE"/>
    <property type="match status" value="1"/>
</dbReference>
<comment type="caution">
    <text evidence="17">The sequence shown here is derived from an EMBL/GenBank/DDBJ whole genome shotgun (WGS) entry which is preliminary data.</text>
</comment>
<evidence type="ECO:0000256" key="13">
    <source>
        <dbReference type="ARBA" id="ARBA00022932"/>
    </source>
</evidence>
<dbReference type="GO" id="GO:0003964">
    <property type="term" value="F:RNA-directed DNA polymerase activity"/>
    <property type="evidence" value="ECO:0007669"/>
    <property type="project" value="UniProtKB-KW"/>
</dbReference>
<dbReference type="GO" id="GO:0004519">
    <property type="term" value="F:endonuclease activity"/>
    <property type="evidence" value="ECO:0007669"/>
    <property type="project" value="UniProtKB-KW"/>
</dbReference>
<keyword evidence="7" id="KW-0255">Endonuclease</keyword>
<dbReference type="PANTHER" id="PTHR37984:SF5">
    <property type="entry name" value="PROTEIN NYNRIN-LIKE"/>
    <property type="match status" value="1"/>
</dbReference>
<organism evidence="17 18">
    <name type="scientific">Candolleomyces aberdarensis</name>
    <dbReference type="NCBI Taxonomy" id="2316362"/>
    <lineage>
        <taxon>Eukaryota</taxon>
        <taxon>Fungi</taxon>
        <taxon>Dikarya</taxon>
        <taxon>Basidiomycota</taxon>
        <taxon>Agaricomycotina</taxon>
        <taxon>Agaricomycetes</taxon>
        <taxon>Agaricomycetidae</taxon>
        <taxon>Agaricales</taxon>
        <taxon>Agaricineae</taxon>
        <taxon>Psathyrellaceae</taxon>
        <taxon>Candolleomyces</taxon>
    </lineage>
</organism>
<dbReference type="GO" id="GO:0003887">
    <property type="term" value="F:DNA-directed DNA polymerase activity"/>
    <property type="evidence" value="ECO:0007669"/>
    <property type="project" value="UniProtKB-KW"/>
</dbReference>
<dbReference type="GO" id="GO:0005634">
    <property type="term" value="C:nucleus"/>
    <property type="evidence" value="ECO:0007669"/>
    <property type="project" value="UniProtKB-ARBA"/>
</dbReference>
<evidence type="ECO:0000259" key="16">
    <source>
        <dbReference type="PROSITE" id="PS50994"/>
    </source>
</evidence>
<dbReference type="OrthoDB" id="3268967at2759"/>
<dbReference type="InterPro" id="IPR041373">
    <property type="entry name" value="RT_RNaseH"/>
</dbReference>
<keyword evidence="8" id="KW-0378">Hydrolase</keyword>
<evidence type="ECO:0000256" key="1">
    <source>
        <dbReference type="ARBA" id="ARBA00022670"/>
    </source>
</evidence>
<evidence type="ECO:0000256" key="11">
    <source>
        <dbReference type="ARBA" id="ARBA00022908"/>
    </source>
</evidence>
<keyword evidence="10" id="KW-0694">RNA-binding</keyword>
<dbReference type="InterPro" id="IPR043502">
    <property type="entry name" value="DNA/RNA_pol_sf"/>
</dbReference>
<dbReference type="GO" id="GO:0004190">
    <property type="term" value="F:aspartic-type endopeptidase activity"/>
    <property type="evidence" value="ECO:0007669"/>
    <property type="project" value="UniProtKB-KW"/>
</dbReference>
<keyword evidence="4" id="KW-0540">Nuclease</keyword>
<evidence type="ECO:0000256" key="9">
    <source>
        <dbReference type="ARBA" id="ARBA00022842"/>
    </source>
</evidence>
<keyword evidence="9" id="KW-0460">Magnesium</keyword>
<evidence type="ECO:0000256" key="6">
    <source>
        <dbReference type="ARBA" id="ARBA00022750"/>
    </source>
</evidence>
<evidence type="ECO:0000256" key="14">
    <source>
        <dbReference type="ARBA" id="ARBA00023125"/>
    </source>
</evidence>
<dbReference type="GO" id="GO:0003723">
    <property type="term" value="F:RNA binding"/>
    <property type="evidence" value="ECO:0007669"/>
    <property type="project" value="UniProtKB-KW"/>
</dbReference>
<gene>
    <name evidence="17" type="ORF">EST38_g13546</name>
</gene>
<keyword evidence="12" id="KW-0695">RNA-directed DNA polymerase</keyword>